<comment type="caution">
    <text evidence="2">The sequence shown here is derived from an EMBL/GenBank/DDBJ whole genome shotgun (WGS) entry which is preliminary data.</text>
</comment>
<dbReference type="Proteomes" id="UP000838756">
    <property type="component" value="Unassembled WGS sequence"/>
</dbReference>
<reference evidence="2" key="1">
    <citation type="submission" date="2022-03" db="EMBL/GenBank/DDBJ databases">
        <authorList>
            <person name="Lindestad O."/>
        </authorList>
    </citation>
    <scope>NUCLEOTIDE SEQUENCE</scope>
</reference>
<feature type="signal peptide" evidence="1">
    <location>
        <begin position="1"/>
        <end position="22"/>
    </location>
</feature>
<keyword evidence="1" id="KW-0732">Signal</keyword>
<feature type="chain" id="PRO_5035929600" evidence="1">
    <location>
        <begin position="23"/>
        <end position="169"/>
    </location>
</feature>
<dbReference type="AlphaFoldDB" id="A0A8S4R2B6"/>
<evidence type="ECO:0000256" key="1">
    <source>
        <dbReference type="SAM" id="SignalP"/>
    </source>
</evidence>
<protein>
    <submittedName>
        <fullName evidence="2">Jg655 protein</fullName>
    </submittedName>
</protein>
<name>A0A8S4R2B6_9NEOP</name>
<accession>A0A8S4R2B6</accession>
<dbReference type="EMBL" id="CAKXAJ010024335">
    <property type="protein sequence ID" value="CAH2228598.1"/>
    <property type="molecule type" value="Genomic_DNA"/>
</dbReference>
<evidence type="ECO:0000313" key="2">
    <source>
        <dbReference type="EMBL" id="CAH2228598.1"/>
    </source>
</evidence>
<evidence type="ECO:0000313" key="3">
    <source>
        <dbReference type="Proteomes" id="UP000838756"/>
    </source>
</evidence>
<organism evidence="2 3">
    <name type="scientific">Pararge aegeria aegeria</name>
    <dbReference type="NCBI Taxonomy" id="348720"/>
    <lineage>
        <taxon>Eukaryota</taxon>
        <taxon>Metazoa</taxon>
        <taxon>Ecdysozoa</taxon>
        <taxon>Arthropoda</taxon>
        <taxon>Hexapoda</taxon>
        <taxon>Insecta</taxon>
        <taxon>Pterygota</taxon>
        <taxon>Neoptera</taxon>
        <taxon>Endopterygota</taxon>
        <taxon>Lepidoptera</taxon>
        <taxon>Glossata</taxon>
        <taxon>Ditrysia</taxon>
        <taxon>Papilionoidea</taxon>
        <taxon>Nymphalidae</taxon>
        <taxon>Satyrinae</taxon>
        <taxon>Satyrini</taxon>
        <taxon>Parargina</taxon>
        <taxon>Pararge</taxon>
    </lineage>
</organism>
<keyword evidence="3" id="KW-1185">Reference proteome</keyword>
<feature type="non-terminal residue" evidence="2">
    <location>
        <position position="1"/>
    </location>
</feature>
<sequence>VLASRLGWSCLLLLSPFYQVITIPKTRQKTPRCVRKRRDKKYRKDKSPTMFSLAEGCGCVSFRGGRRTRSLGDDSSSCRSSEIEQEVPKKLGKRILKGECTMKALAPFLKFWKRDEVSMTKAERRYRNTWHPKQATYPVSKERASFHQALARVLIQLPRKNMTQQDIFG</sequence>
<dbReference type="OrthoDB" id="442428at2759"/>
<proteinExistence type="predicted"/>
<gene>
    <name evidence="2" type="primary">jg655</name>
    <name evidence="2" type="ORF">PAEG_LOCUS8395</name>
</gene>